<feature type="region of interest" description="Disordered" evidence="1">
    <location>
        <begin position="1"/>
        <end position="21"/>
    </location>
</feature>
<protein>
    <submittedName>
        <fullName evidence="2">Uncharacterized protein</fullName>
    </submittedName>
</protein>
<feature type="compositionally biased region" description="Basic and acidic residues" evidence="1">
    <location>
        <begin position="1"/>
        <end position="10"/>
    </location>
</feature>
<comment type="caution">
    <text evidence="2">The sequence shown here is derived from an EMBL/GenBank/DDBJ whole genome shotgun (WGS) entry which is preliminary data.</text>
</comment>
<reference evidence="2" key="1">
    <citation type="submission" date="2023-05" db="EMBL/GenBank/DDBJ databases">
        <authorList>
            <person name="Stuckert A."/>
        </authorList>
    </citation>
    <scope>NUCLEOTIDE SEQUENCE</scope>
</reference>
<sequence length="83" mass="9075">MTRDCGREGSRYPNLTGTHSHFRGVVLPPHLLGLPDHSQSTALLGMRSGHPSVKPQGVTRVPKLKMLVPGREDIEDTAGPRNR</sequence>
<evidence type="ECO:0000313" key="3">
    <source>
        <dbReference type="Proteomes" id="UP001162483"/>
    </source>
</evidence>
<keyword evidence="3" id="KW-1185">Reference proteome</keyword>
<organism evidence="2 3">
    <name type="scientific">Staurois parvus</name>
    <dbReference type="NCBI Taxonomy" id="386267"/>
    <lineage>
        <taxon>Eukaryota</taxon>
        <taxon>Metazoa</taxon>
        <taxon>Chordata</taxon>
        <taxon>Craniata</taxon>
        <taxon>Vertebrata</taxon>
        <taxon>Euteleostomi</taxon>
        <taxon>Amphibia</taxon>
        <taxon>Batrachia</taxon>
        <taxon>Anura</taxon>
        <taxon>Neobatrachia</taxon>
        <taxon>Ranoidea</taxon>
        <taxon>Ranidae</taxon>
        <taxon>Staurois</taxon>
    </lineage>
</organism>
<evidence type="ECO:0000256" key="1">
    <source>
        <dbReference type="SAM" id="MobiDB-lite"/>
    </source>
</evidence>
<accession>A0ABN9FXR1</accession>
<dbReference type="Proteomes" id="UP001162483">
    <property type="component" value="Unassembled WGS sequence"/>
</dbReference>
<name>A0ABN9FXR1_9NEOB</name>
<dbReference type="EMBL" id="CATNWA010017384">
    <property type="protein sequence ID" value="CAI9600078.1"/>
    <property type="molecule type" value="Genomic_DNA"/>
</dbReference>
<proteinExistence type="predicted"/>
<evidence type="ECO:0000313" key="2">
    <source>
        <dbReference type="EMBL" id="CAI9600078.1"/>
    </source>
</evidence>
<gene>
    <name evidence="2" type="ORF">SPARVUS_LOCUS12696431</name>
</gene>